<evidence type="ECO:0000313" key="1">
    <source>
        <dbReference type="EMBL" id="KON96223.1"/>
    </source>
</evidence>
<dbReference type="PATRIC" id="fig|47500.8.peg.4655"/>
<reference evidence="2 4" key="2">
    <citation type="submission" date="2016-10" db="EMBL/GenBank/DDBJ databases">
        <authorList>
            <person name="de Groot N.N."/>
        </authorList>
    </citation>
    <scope>NUCLEOTIDE SEQUENCE [LARGE SCALE GENOMIC DNA]</scope>
    <source>
        <strain evidence="2 4">DSM 2895</strain>
    </source>
</reference>
<organism evidence="1 3">
    <name type="scientific">Aneurinibacillus migulanus</name>
    <name type="common">Bacillus migulanus</name>
    <dbReference type="NCBI Taxonomy" id="47500"/>
    <lineage>
        <taxon>Bacteria</taxon>
        <taxon>Bacillati</taxon>
        <taxon>Bacillota</taxon>
        <taxon>Bacilli</taxon>
        <taxon>Bacillales</taxon>
        <taxon>Paenibacillaceae</taxon>
        <taxon>Aneurinibacillus group</taxon>
        <taxon>Aneurinibacillus</taxon>
    </lineage>
</organism>
<protein>
    <submittedName>
        <fullName evidence="1">Uncharacterized protein</fullName>
    </submittedName>
</protein>
<sequence length="202" mass="22241">MDTKHTQTVLSYCAELSRYVALIKQELTKPSSVESEKRGQETGREAGIGSTAFFTYSVILPDNGEEENDVLVMGDFIVKNTGSETLHAPVICIRISPAGAGVLSGKIRTNKKRASFFIEANHTNEWHYAGQNEAEREKTNGEYWLAPNFCSELAAGESLAFSNFTLSLAKPSESNSIIVEGFAYFKEQNEGITSLNNIVINF</sequence>
<dbReference type="RefSeq" id="WP_043068949.1">
    <property type="nucleotide sequence ID" value="NZ_BJOA01000056.1"/>
</dbReference>
<gene>
    <name evidence="1" type="ORF">AF333_12765</name>
    <name evidence="2" type="ORF">SAMN04487909_107128</name>
</gene>
<dbReference type="AlphaFoldDB" id="A0A0D1VVC4"/>
<accession>A0A0D1VVC4</accession>
<dbReference type="OrthoDB" id="2679997at2"/>
<keyword evidence="3" id="KW-1185">Reference proteome</keyword>
<evidence type="ECO:0000313" key="2">
    <source>
        <dbReference type="EMBL" id="SDI76084.1"/>
    </source>
</evidence>
<evidence type="ECO:0000313" key="4">
    <source>
        <dbReference type="Proteomes" id="UP000182836"/>
    </source>
</evidence>
<dbReference type="Proteomes" id="UP000182836">
    <property type="component" value="Unassembled WGS sequence"/>
</dbReference>
<reference evidence="1 3" key="1">
    <citation type="submission" date="2015-07" db="EMBL/GenBank/DDBJ databases">
        <title>Fjat-14205 dsm 2895.</title>
        <authorList>
            <person name="Liu B."/>
            <person name="Wang J."/>
            <person name="Zhu Y."/>
            <person name="Liu G."/>
            <person name="Chen Q."/>
            <person name="Chen Z."/>
            <person name="Lan J."/>
            <person name="Che J."/>
            <person name="Ge C."/>
            <person name="Shi H."/>
            <person name="Pan Z."/>
            <person name="Liu X."/>
        </authorList>
    </citation>
    <scope>NUCLEOTIDE SEQUENCE [LARGE SCALE GENOMIC DNA]</scope>
    <source>
        <strain evidence="1 3">DSM 2895</strain>
    </source>
</reference>
<dbReference type="EMBL" id="FNED01000007">
    <property type="protein sequence ID" value="SDI76084.1"/>
    <property type="molecule type" value="Genomic_DNA"/>
</dbReference>
<proteinExistence type="predicted"/>
<dbReference type="EMBL" id="LGUG01000004">
    <property type="protein sequence ID" value="KON96223.1"/>
    <property type="molecule type" value="Genomic_DNA"/>
</dbReference>
<name>A0A0D1VVC4_ANEMI</name>
<dbReference type="GeneID" id="42306045"/>
<dbReference type="Proteomes" id="UP000037269">
    <property type="component" value="Unassembled WGS sequence"/>
</dbReference>
<evidence type="ECO:0000313" key="3">
    <source>
        <dbReference type="Proteomes" id="UP000037269"/>
    </source>
</evidence>